<dbReference type="GO" id="GO:0000160">
    <property type="term" value="P:phosphorelay signal transduction system"/>
    <property type="evidence" value="ECO:0007669"/>
    <property type="project" value="InterPro"/>
</dbReference>
<name>A0A4Q2JTH5_9MICO</name>
<dbReference type="SUPFAM" id="SSF46894">
    <property type="entry name" value="C-terminal effector domain of the bipartite response regulators"/>
    <property type="match status" value="1"/>
</dbReference>
<dbReference type="RefSeq" id="WP_129230369.1">
    <property type="nucleotide sequence ID" value="NZ_SDPO01000001.1"/>
</dbReference>
<dbReference type="SUPFAM" id="SSF52172">
    <property type="entry name" value="CheY-like"/>
    <property type="match status" value="1"/>
</dbReference>
<dbReference type="EMBL" id="SDPO01000001">
    <property type="protein sequence ID" value="RXZ50574.1"/>
    <property type="molecule type" value="Genomic_DNA"/>
</dbReference>
<dbReference type="Proteomes" id="UP000292935">
    <property type="component" value="Unassembled WGS sequence"/>
</dbReference>
<dbReference type="PANTHER" id="PTHR43214:SF42">
    <property type="entry name" value="TRANSCRIPTIONAL REGULATORY PROTEIN DESR"/>
    <property type="match status" value="1"/>
</dbReference>
<dbReference type="CDD" id="cd06170">
    <property type="entry name" value="LuxR_C_like"/>
    <property type="match status" value="1"/>
</dbReference>
<feature type="domain" description="Response regulatory" evidence="5">
    <location>
        <begin position="8"/>
        <end position="124"/>
    </location>
</feature>
<dbReference type="AlphaFoldDB" id="A0A4Q2JTH5"/>
<dbReference type="InterPro" id="IPR000792">
    <property type="entry name" value="Tscrpt_reg_LuxR_C"/>
</dbReference>
<dbReference type="Pfam" id="PF00072">
    <property type="entry name" value="Response_reg"/>
    <property type="match status" value="1"/>
</dbReference>
<dbReference type="Gene3D" id="3.40.50.2300">
    <property type="match status" value="1"/>
</dbReference>
<dbReference type="InterPro" id="IPR011006">
    <property type="entry name" value="CheY-like_superfamily"/>
</dbReference>
<dbReference type="InterPro" id="IPR001789">
    <property type="entry name" value="Sig_transdc_resp-reg_receiver"/>
</dbReference>
<dbReference type="InterPro" id="IPR039420">
    <property type="entry name" value="WalR-like"/>
</dbReference>
<evidence type="ECO:0000256" key="3">
    <source>
        <dbReference type="PROSITE-ProRule" id="PRU00169"/>
    </source>
</evidence>
<dbReference type="SMART" id="SM00448">
    <property type="entry name" value="REC"/>
    <property type="match status" value="1"/>
</dbReference>
<dbReference type="GO" id="GO:0003677">
    <property type="term" value="F:DNA binding"/>
    <property type="evidence" value="ECO:0007669"/>
    <property type="project" value="UniProtKB-KW"/>
</dbReference>
<keyword evidence="1 3" id="KW-0597">Phosphoprotein</keyword>
<feature type="modified residue" description="4-aspartylphosphate" evidence="3">
    <location>
        <position position="59"/>
    </location>
</feature>
<evidence type="ECO:0000313" key="7">
    <source>
        <dbReference type="Proteomes" id="UP000292935"/>
    </source>
</evidence>
<gene>
    <name evidence="6" type="ORF">ESP57_01825</name>
</gene>
<dbReference type="Pfam" id="PF00196">
    <property type="entry name" value="GerE"/>
    <property type="match status" value="1"/>
</dbReference>
<organism evidence="6 7">
    <name type="scientific">Agromyces fucosus</name>
    <dbReference type="NCBI Taxonomy" id="41985"/>
    <lineage>
        <taxon>Bacteria</taxon>
        <taxon>Bacillati</taxon>
        <taxon>Actinomycetota</taxon>
        <taxon>Actinomycetes</taxon>
        <taxon>Micrococcales</taxon>
        <taxon>Microbacteriaceae</taxon>
        <taxon>Agromyces</taxon>
    </lineage>
</organism>
<feature type="domain" description="HTH luxR-type" evidence="4">
    <location>
        <begin position="135"/>
        <end position="200"/>
    </location>
</feature>
<evidence type="ECO:0000313" key="6">
    <source>
        <dbReference type="EMBL" id="RXZ50574.1"/>
    </source>
</evidence>
<keyword evidence="2" id="KW-0238">DNA-binding</keyword>
<dbReference type="PROSITE" id="PS50110">
    <property type="entry name" value="RESPONSE_REGULATORY"/>
    <property type="match status" value="1"/>
</dbReference>
<dbReference type="PROSITE" id="PS50043">
    <property type="entry name" value="HTH_LUXR_2"/>
    <property type="match status" value="1"/>
</dbReference>
<evidence type="ECO:0000259" key="4">
    <source>
        <dbReference type="PROSITE" id="PS50043"/>
    </source>
</evidence>
<dbReference type="SMART" id="SM00421">
    <property type="entry name" value="HTH_LUXR"/>
    <property type="match status" value="1"/>
</dbReference>
<evidence type="ECO:0000259" key="5">
    <source>
        <dbReference type="PROSITE" id="PS50110"/>
    </source>
</evidence>
<dbReference type="GO" id="GO:0006355">
    <property type="term" value="P:regulation of DNA-templated transcription"/>
    <property type="evidence" value="ECO:0007669"/>
    <property type="project" value="InterPro"/>
</dbReference>
<dbReference type="PANTHER" id="PTHR43214">
    <property type="entry name" value="TWO-COMPONENT RESPONSE REGULATOR"/>
    <property type="match status" value="1"/>
</dbReference>
<evidence type="ECO:0000256" key="2">
    <source>
        <dbReference type="ARBA" id="ARBA00023125"/>
    </source>
</evidence>
<dbReference type="CDD" id="cd17535">
    <property type="entry name" value="REC_NarL-like"/>
    <property type="match status" value="1"/>
</dbReference>
<dbReference type="PRINTS" id="PR00038">
    <property type="entry name" value="HTHLUXR"/>
</dbReference>
<evidence type="ECO:0000256" key="1">
    <source>
        <dbReference type="ARBA" id="ARBA00022553"/>
    </source>
</evidence>
<proteinExistence type="predicted"/>
<comment type="caution">
    <text evidence="6">The sequence shown here is derived from an EMBL/GenBank/DDBJ whole genome shotgun (WGS) entry which is preliminary data.</text>
</comment>
<dbReference type="PROSITE" id="PS00622">
    <property type="entry name" value="HTH_LUXR_1"/>
    <property type="match status" value="1"/>
</dbReference>
<keyword evidence="7" id="KW-1185">Reference proteome</keyword>
<accession>A0A4Q2JTH5</accession>
<sequence length="207" mass="21830">MSGETRIRIVIADDHDLFRDGMRAMLSIGGGIVVVGEASDGDGALATTVETRPDVLLLDVEMPGVPVLSTIARVRAESPGTRIVIVTMHRDRVLAGHLLAAGASGFISKSATSSELVDAVRSAAGGIARSGSVPPTPPRSVLSHREREVLKLISDGLSNQMIGQRLSISIGTVKRHNTHIFAKLGASSRTDAVRRARTLGEFADPRP</sequence>
<dbReference type="OrthoDB" id="9808843at2"/>
<dbReference type="InterPro" id="IPR058245">
    <property type="entry name" value="NreC/VraR/RcsB-like_REC"/>
</dbReference>
<dbReference type="InterPro" id="IPR016032">
    <property type="entry name" value="Sig_transdc_resp-reg_C-effctor"/>
</dbReference>
<reference evidence="6 7" key="1">
    <citation type="submission" date="2019-01" db="EMBL/GenBank/DDBJ databases">
        <authorList>
            <person name="Li J."/>
        </authorList>
    </citation>
    <scope>NUCLEOTIDE SEQUENCE [LARGE SCALE GENOMIC DNA]</scope>
    <source>
        <strain evidence="6 7">CCUG 35506</strain>
    </source>
</reference>
<protein>
    <submittedName>
        <fullName evidence="6">Response regulator transcription factor</fullName>
    </submittedName>
</protein>